<evidence type="ECO:0000256" key="7">
    <source>
        <dbReference type="ARBA" id="ARBA00034808"/>
    </source>
</evidence>
<dbReference type="EMBL" id="JBHSWB010000002">
    <property type="protein sequence ID" value="MFC6662635.1"/>
    <property type="molecule type" value="Genomic_DNA"/>
</dbReference>
<protein>
    <recommendedName>
        <fullName evidence="7">DNA 3'-5' helicase</fullName>
        <ecNumber evidence="7">5.6.2.4</ecNumber>
    </recommendedName>
</protein>
<comment type="catalytic activity">
    <reaction evidence="6">
        <text>Couples ATP hydrolysis with the unwinding of duplex DNA by translocating in the 3'-5' direction.</text>
        <dbReference type="EC" id="5.6.2.4"/>
    </reaction>
</comment>
<proteinExistence type="predicted"/>
<dbReference type="InterPro" id="IPR027417">
    <property type="entry name" value="P-loop_NTPase"/>
</dbReference>
<evidence type="ECO:0000256" key="8">
    <source>
        <dbReference type="ARBA" id="ARBA00048988"/>
    </source>
</evidence>
<dbReference type="InterPro" id="IPR000212">
    <property type="entry name" value="DNA_helicase_UvrD/REP"/>
</dbReference>
<dbReference type="InterPro" id="IPR014017">
    <property type="entry name" value="DNA_helicase_UvrD-like_C"/>
</dbReference>
<feature type="domain" description="UvrD-like helicase ATP-binding" evidence="10">
    <location>
        <begin position="34"/>
        <end position="293"/>
    </location>
</feature>
<evidence type="ECO:0000256" key="2">
    <source>
        <dbReference type="ARBA" id="ARBA00022801"/>
    </source>
</evidence>
<keyword evidence="1 9" id="KW-0547">Nucleotide-binding</keyword>
<dbReference type="RefSeq" id="WP_224612326.1">
    <property type="nucleotide sequence ID" value="NZ_JAIQXV010000026.1"/>
</dbReference>
<comment type="catalytic activity">
    <reaction evidence="8">
        <text>ATP + H2O = ADP + phosphate + H(+)</text>
        <dbReference type="Rhea" id="RHEA:13065"/>
        <dbReference type="ChEBI" id="CHEBI:15377"/>
        <dbReference type="ChEBI" id="CHEBI:15378"/>
        <dbReference type="ChEBI" id="CHEBI:30616"/>
        <dbReference type="ChEBI" id="CHEBI:43474"/>
        <dbReference type="ChEBI" id="CHEBI:456216"/>
        <dbReference type="EC" id="5.6.2.4"/>
    </reaction>
</comment>
<evidence type="ECO:0000256" key="9">
    <source>
        <dbReference type="PROSITE-ProRule" id="PRU00560"/>
    </source>
</evidence>
<name>A0ABW1ZSH1_9DEIO</name>
<dbReference type="PANTHER" id="PTHR11070">
    <property type="entry name" value="UVRD / RECB / PCRA DNA HELICASE FAMILY MEMBER"/>
    <property type="match status" value="1"/>
</dbReference>
<keyword evidence="4 9" id="KW-0067">ATP-binding</keyword>
<evidence type="ECO:0000259" key="10">
    <source>
        <dbReference type="PROSITE" id="PS51198"/>
    </source>
</evidence>
<dbReference type="SUPFAM" id="SSF52540">
    <property type="entry name" value="P-loop containing nucleoside triphosphate hydrolases"/>
    <property type="match status" value="1"/>
</dbReference>
<reference evidence="12" key="1">
    <citation type="journal article" date="2019" name="Int. J. Syst. Evol. Microbiol.">
        <title>The Global Catalogue of Microorganisms (GCM) 10K type strain sequencing project: providing services to taxonomists for standard genome sequencing and annotation.</title>
        <authorList>
            <consortium name="The Broad Institute Genomics Platform"/>
            <consortium name="The Broad Institute Genome Sequencing Center for Infectious Disease"/>
            <person name="Wu L."/>
            <person name="Ma J."/>
        </authorList>
    </citation>
    <scope>NUCLEOTIDE SEQUENCE [LARGE SCALE GENOMIC DNA]</scope>
    <source>
        <strain evidence="12">CCUG 63830</strain>
    </source>
</reference>
<dbReference type="Gene3D" id="3.40.50.300">
    <property type="entry name" value="P-loop containing nucleotide triphosphate hydrolases"/>
    <property type="match status" value="2"/>
</dbReference>
<organism evidence="11 12">
    <name type="scientific">Deinococcus multiflagellatus</name>
    <dbReference type="NCBI Taxonomy" id="1656887"/>
    <lineage>
        <taxon>Bacteria</taxon>
        <taxon>Thermotogati</taxon>
        <taxon>Deinococcota</taxon>
        <taxon>Deinococci</taxon>
        <taxon>Deinococcales</taxon>
        <taxon>Deinococcaceae</taxon>
        <taxon>Deinococcus</taxon>
    </lineage>
</organism>
<comment type="caution">
    <text evidence="11">The sequence shown here is derived from an EMBL/GenBank/DDBJ whole genome shotgun (WGS) entry which is preliminary data.</text>
</comment>
<keyword evidence="3 9" id="KW-0347">Helicase</keyword>
<dbReference type="PANTHER" id="PTHR11070:SF2">
    <property type="entry name" value="ATP-DEPENDENT DNA HELICASE SRS2"/>
    <property type="match status" value="1"/>
</dbReference>
<dbReference type="Proteomes" id="UP001596317">
    <property type="component" value="Unassembled WGS sequence"/>
</dbReference>
<evidence type="ECO:0000256" key="4">
    <source>
        <dbReference type="ARBA" id="ARBA00022840"/>
    </source>
</evidence>
<keyword evidence="12" id="KW-1185">Reference proteome</keyword>
<feature type="binding site" evidence="9">
    <location>
        <begin position="55"/>
        <end position="62"/>
    </location>
    <ligand>
        <name>ATP</name>
        <dbReference type="ChEBI" id="CHEBI:30616"/>
    </ligand>
</feature>
<gene>
    <name evidence="11" type="ORF">ACFP90_21495</name>
</gene>
<dbReference type="PROSITE" id="PS51198">
    <property type="entry name" value="UVRD_HELICASE_ATP_BIND"/>
    <property type="match status" value="1"/>
</dbReference>
<evidence type="ECO:0000256" key="1">
    <source>
        <dbReference type="ARBA" id="ARBA00022741"/>
    </source>
</evidence>
<accession>A0ABW1ZSH1</accession>
<dbReference type="Pfam" id="PF13361">
    <property type="entry name" value="UvrD_C"/>
    <property type="match status" value="1"/>
</dbReference>
<evidence type="ECO:0000313" key="12">
    <source>
        <dbReference type="Proteomes" id="UP001596317"/>
    </source>
</evidence>
<evidence type="ECO:0000256" key="5">
    <source>
        <dbReference type="ARBA" id="ARBA00023235"/>
    </source>
</evidence>
<dbReference type="InterPro" id="IPR014016">
    <property type="entry name" value="UvrD-like_ATP-bd"/>
</dbReference>
<dbReference type="Pfam" id="PF00580">
    <property type="entry name" value="UvrD-helicase"/>
    <property type="match status" value="1"/>
</dbReference>
<keyword evidence="5" id="KW-0413">Isomerase</keyword>
<evidence type="ECO:0000313" key="11">
    <source>
        <dbReference type="EMBL" id="MFC6662635.1"/>
    </source>
</evidence>
<dbReference type="EC" id="5.6.2.4" evidence="7"/>
<evidence type="ECO:0000256" key="6">
    <source>
        <dbReference type="ARBA" id="ARBA00034617"/>
    </source>
</evidence>
<evidence type="ECO:0000256" key="3">
    <source>
        <dbReference type="ARBA" id="ARBA00022806"/>
    </source>
</evidence>
<keyword evidence="2 9" id="KW-0378">Hydrolase</keyword>
<sequence>MTASLSLSPLAETLLARLPLPTRLQVQTAFARFTPEQLAVMNAVMTTGDNLVVESTAGSGKSTLLKTMAVVLPRRRPIGAFAFNGSISEEIREVMPEDVICSTLHAHGRSLLEAHRGRIDLVPYKRRNLAQAYLAELGLGEPKVLRNLTRLLELTLIHLAAPDELPGLISAHGLSFPDGFDAPAAIRTVQAGALQAYRDKGQIDYTDMLYLPIKLKCGAGSLGVQLIDEAQDLTRLQHRLVKHLAGETGRVILVGDSEQAIYGFSGADVQGLERAEALFGARRLRLTFTWRCPKQHVALARQYSNHIQAPASAAEGEVQRVTEDDVPALTQPGDLIVCRSNGPLVQLALRLAESGQAVKILGHDLDKDLTRHLTDTFRTPFHAADIEERLTARGEHLMRAHARTGLSGAQLRRVVERDTDQLACCAALAVRAAQEAQGEGRAATAAEVVALAKSLMGRADGAVRLCTVHKSKGLEARRVIILHPEALMASGGDEREERAVCFVAHTRARETLILAARG</sequence>